<name>A0ACB0E4C0_RANTA</name>
<evidence type="ECO:0000313" key="2">
    <source>
        <dbReference type="Proteomes" id="UP001162501"/>
    </source>
</evidence>
<gene>
    <name evidence="1" type="ORF">MRATA1EN3_LOCUS6406</name>
</gene>
<dbReference type="Proteomes" id="UP001162501">
    <property type="component" value="Chromosome 14"/>
</dbReference>
<protein>
    <submittedName>
        <fullName evidence="1">Uncharacterized protein</fullName>
    </submittedName>
</protein>
<organism evidence="1 2">
    <name type="scientific">Rangifer tarandus platyrhynchus</name>
    <name type="common">Svalbard reindeer</name>
    <dbReference type="NCBI Taxonomy" id="3082113"/>
    <lineage>
        <taxon>Eukaryota</taxon>
        <taxon>Metazoa</taxon>
        <taxon>Chordata</taxon>
        <taxon>Craniata</taxon>
        <taxon>Vertebrata</taxon>
        <taxon>Euteleostomi</taxon>
        <taxon>Mammalia</taxon>
        <taxon>Eutheria</taxon>
        <taxon>Laurasiatheria</taxon>
        <taxon>Artiodactyla</taxon>
        <taxon>Ruminantia</taxon>
        <taxon>Pecora</taxon>
        <taxon>Cervidae</taxon>
        <taxon>Odocoileinae</taxon>
        <taxon>Rangifer</taxon>
    </lineage>
</organism>
<proteinExistence type="predicted"/>
<sequence>MVAAAAAEATRGRRLGLFFFPRASSATYLSGPRMRPGGGRFLDSPELPEFQSWGVSPLPLLILSTPSPGSPPSLPPTSAHPPHPSIGRSRRHLFPEYHFHSCLGLR</sequence>
<accession>A0ACB0E4C0</accession>
<evidence type="ECO:0000313" key="1">
    <source>
        <dbReference type="EMBL" id="CAI9695193.1"/>
    </source>
</evidence>
<dbReference type="EMBL" id="OX596098">
    <property type="protein sequence ID" value="CAI9695193.1"/>
    <property type="molecule type" value="Genomic_DNA"/>
</dbReference>
<reference evidence="1" key="1">
    <citation type="submission" date="2023-05" db="EMBL/GenBank/DDBJ databases">
        <authorList>
            <consortium name="ELIXIR-Norway"/>
        </authorList>
    </citation>
    <scope>NUCLEOTIDE SEQUENCE</scope>
</reference>